<accession>A0A8G0L2I7</accession>
<evidence type="ECO:0000313" key="1">
    <source>
        <dbReference type="EMBL" id="QYS93403.1"/>
    </source>
</evidence>
<name>A0A8G0L2I7_9HYPO</name>
<keyword evidence="2" id="KW-1185">Reference proteome</keyword>
<proteinExistence type="predicted"/>
<sequence length="117" mass="13266">MDSRDSNRQYEEEKQEKICRHTGRDRHLIGLFRAGIRTWRTNQYARTLGPGEYGDGGKIEPVQRTGFHPRYRLAWVEGVECNPQQSISTLSAALPSPISGVVSRGCHRSSRARAILE</sequence>
<dbReference type="EMBL" id="CP075864">
    <property type="protein sequence ID" value="QYS93403.1"/>
    <property type="molecule type" value="Genomic_DNA"/>
</dbReference>
<reference evidence="1 2" key="1">
    <citation type="journal article" date="2021" name="BMC Genomics">
        <title>Telomere-to-telomere genome assembly of asparaginase-producing Trichoderma simmonsii.</title>
        <authorList>
            <person name="Chung D."/>
            <person name="Kwon Y.M."/>
            <person name="Yang Y."/>
        </authorList>
    </citation>
    <scope>NUCLEOTIDE SEQUENCE [LARGE SCALE GENOMIC DNA]</scope>
    <source>
        <strain evidence="1 2">GH-Sj1</strain>
    </source>
</reference>
<organism evidence="1 2">
    <name type="scientific">Trichoderma simmonsii</name>
    <dbReference type="NCBI Taxonomy" id="1491479"/>
    <lineage>
        <taxon>Eukaryota</taxon>
        <taxon>Fungi</taxon>
        <taxon>Dikarya</taxon>
        <taxon>Ascomycota</taxon>
        <taxon>Pezizomycotina</taxon>
        <taxon>Sordariomycetes</taxon>
        <taxon>Hypocreomycetidae</taxon>
        <taxon>Hypocreales</taxon>
        <taxon>Hypocreaceae</taxon>
        <taxon>Trichoderma</taxon>
    </lineage>
</organism>
<evidence type="ECO:0000313" key="2">
    <source>
        <dbReference type="Proteomes" id="UP000826661"/>
    </source>
</evidence>
<protein>
    <submittedName>
        <fullName evidence="1">Uncharacterized protein</fullName>
    </submittedName>
</protein>
<dbReference type="Proteomes" id="UP000826661">
    <property type="component" value="Chromosome I"/>
</dbReference>
<gene>
    <name evidence="1" type="ORF">H0G86_000781</name>
</gene>
<dbReference type="AlphaFoldDB" id="A0A8G0L2I7"/>